<dbReference type="InterPro" id="IPR041726">
    <property type="entry name" value="ACAD10_11_N"/>
</dbReference>
<protein>
    <recommendedName>
        <fullName evidence="1">Aminoglycoside phosphotransferase domain-containing protein</fullName>
    </recommendedName>
</protein>
<dbReference type="SUPFAM" id="SSF56112">
    <property type="entry name" value="Protein kinase-like (PK-like)"/>
    <property type="match status" value="1"/>
</dbReference>
<dbReference type="Proteomes" id="UP000186438">
    <property type="component" value="Unassembled WGS sequence"/>
</dbReference>
<evidence type="ECO:0000259" key="1">
    <source>
        <dbReference type="Pfam" id="PF01636"/>
    </source>
</evidence>
<dbReference type="PANTHER" id="PTHR21310">
    <property type="entry name" value="AMINOGLYCOSIDE PHOSPHOTRANSFERASE-RELATED-RELATED"/>
    <property type="match status" value="1"/>
</dbReference>
<gene>
    <name evidence="2" type="ORF">BRW65_00940</name>
</gene>
<accession>A0A1Q4I251</accession>
<sequence length="243" mass="27181">MRWSGSDTRFFGTPFHVVDRVQGRTFGLDEPDGTRGMGDVHKVGRDVIRRLAELHALDRARAASVLGEPLDLPADIARWDRFIERAGDAQLVVDVPELRSRLCAHIPRAPRVGILHGDYQWSNVLVYDEQVAAILDWELAAVGPVLSDLGWLCLFSDPQCWTPPIVLPPLPSPRELVSEYARQSGDDVGEIDWYRAHAAYKFGIIAALNLGLHLRGKRHDPFWEELAPSVPRMITRGIELLAG</sequence>
<feature type="domain" description="Aminoglycoside phosphotransferase" evidence="1">
    <location>
        <begin position="5"/>
        <end position="158"/>
    </location>
</feature>
<dbReference type="EMBL" id="MPNT01000001">
    <property type="protein sequence ID" value="OJZ76047.1"/>
    <property type="molecule type" value="Genomic_DNA"/>
</dbReference>
<dbReference type="CDD" id="cd05154">
    <property type="entry name" value="ACAD10_11_N-like"/>
    <property type="match status" value="1"/>
</dbReference>
<dbReference type="AlphaFoldDB" id="A0A1Q4I251"/>
<keyword evidence="3" id="KW-1185">Reference proteome</keyword>
<dbReference type="STRING" id="53378.BRW65_00940"/>
<evidence type="ECO:0000313" key="3">
    <source>
        <dbReference type="Proteomes" id="UP000186438"/>
    </source>
</evidence>
<name>A0A1Q4I251_9MYCO</name>
<dbReference type="InterPro" id="IPR002575">
    <property type="entry name" value="Aminoglycoside_PTrfase"/>
</dbReference>
<dbReference type="InterPro" id="IPR011009">
    <property type="entry name" value="Kinase-like_dom_sf"/>
</dbReference>
<dbReference type="InterPro" id="IPR051678">
    <property type="entry name" value="AGP_Transferase"/>
</dbReference>
<dbReference type="Pfam" id="PF01636">
    <property type="entry name" value="APH"/>
    <property type="match status" value="1"/>
</dbReference>
<proteinExistence type="predicted"/>
<dbReference type="PANTHER" id="PTHR21310:SF40">
    <property type="entry name" value="AMINOGLYCOSIDE PHOSPHOTRANSFERASE DOMAIN-CONTAINING PROTEIN-RELATED"/>
    <property type="match status" value="1"/>
</dbReference>
<reference evidence="2 3" key="1">
    <citation type="submission" date="2016-11" db="EMBL/GenBank/DDBJ databases">
        <title>Genome sequences of unsequenced Mycobacteria.</title>
        <authorList>
            <person name="Greninger A.L."/>
            <person name="Fang F."/>
            <person name="Jerome K.R."/>
        </authorList>
    </citation>
    <scope>NUCLEOTIDE SEQUENCE [LARGE SCALE GENOMIC DNA]</scope>
    <source>
        <strain evidence="2 3">M11</strain>
    </source>
</reference>
<organism evidence="2 3">
    <name type="scientific">Mycobacterium paraffinicum</name>
    <dbReference type="NCBI Taxonomy" id="53378"/>
    <lineage>
        <taxon>Bacteria</taxon>
        <taxon>Bacillati</taxon>
        <taxon>Actinomycetota</taxon>
        <taxon>Actinomycetes</taxon>
        <taxon>Mycobacteriales</taxon>
        <taxon>Mycobacteriaceae</taxon>
        <taxon>Mycobacterium</taxon>
    </lineage>
</organism>
<comment type="caution">
    <text evidence="2">The sequence shown here is derived from an EMBL/GenBank/DDBJ whole genome shotgun (WGS) entry which is preliminary data.</text>
</comment>
<dbReference type="Gene3D" id="3.90.1200.10">
    <property type="match status" value="1"/>
</dbReference>
<evidence type="ECO:0000313" key="2">
    <source>
        <dbReference type="EMBL" id="OJZ76047.1"/>
    </source>
</evidence>